<dbReference type="InterPro" id="IPR036890">
    <property type="entry name" value="HATPase_C_sf"/>
</dbReference>
<gene>
    <name evidence="15" type="ORF">JFN87_04740</name>
</gene>
<feature type="region of interest" description="Disordered" evidence="11">
    <location>
        <begin position="83"/>
        <end position="132"/>
    </location>
</feature>
<dbReference type="PROSITE" id="PS50885">
    <property type="entry name" value="HAMP"/>
    <property type="match status" value="1"/>
</dbReference>
<proteinExistence type="predicted"/>
<evidence type="ECO:0000256" key="1">
    <source>
        <dbReference type="ARBA" id="ARBA00000085"/>
    </source>
</evidence>
<dbReference type="SUPFAM" id="SSF55874">
    <property type="entry name" value="ATPase domain of HSP90 chaperone/DNA topoisomerase II/histidine kinase"/>
    <property type="match status" value="1"/>
</dbReference>
<dbReference type="EMBL" id="JAGIQL010000010">
    <property type="protein sequence ID" value="MBP0456813.1"/>
    <property type="molecule type" value="Genomic_DNA"/>
</dbReference>
<dbReference type="InterPro" id="IPR004358">
    <property type="entry name" value="Sig_transdc_His_kin-like_C"/>
</dbReference>
<evidence type="ECO:0000256" key="12">
    <source>
        <dbReference type="SAM" id="Phobius"/>
    </source>
</evidence>
<evidence type="ECO:0000256" key="7">
    <source>
        <dbReference type="ARBA" id="ARBA00022777"/>
    </source>
</evidence>
<name>A0A940MDR1_9ACTN</name>
<evidence type="ECO:0000256" key="11">
    <source>
        <dbReference type="SAM" id="MobiDB-lite"/>
    </source>
</evidence>
<keyword evidence="16" id="KW-1185">Reference proteome</keyword>
<dbReference type="Pfam" id="PF02518">
    <property type="entry name" value="HATPase_c"/>
    <property type="match status" value="1"/>
</dbReference>
<evidence type="ECO:0000259" key="13">
    <source>
        <dbReference type="PROSITE" id="PS50109"/>
    </source>
</evidence>
<organism evidence="15 16">
    <name type="scientific">Streptomyces montanisoli</name>
    <dbReference type="NCBI Taxonomy" id="2798581"/>
    <lineage>
        <taxon>Bacteria</taxon>
        <taxon>Bacillati</taxon>
        <taxon>Actinomycetota</taxon>
        <taxon>Actinomycetes</taxon>
        <taxon>Kitasatosporales</taxon>
        <taxon>Streptomycetaceae</taxon>
        <taxon>Streptomyces</taxon>
    </lineage>
</organism>
<dbReference type="Pfam" id="PF00512">
    <property type="entry name" value="HisKA"/>
    <property type="match status" value="1"/>
</dbReference>
<dbReference type="PRINTS" id="PR00344">
    <property type="entry name" value="BCTRLSENSOR"/>
</dbReference>
<dbReference type="CDD" id="cd00082">
    <property type="entry name" value="HisKA"/>
    <property type="match status" value="1"/>
</dbReference>
<evidence type="ECO:0000259" key="14">
    <source>
        <dbReference type="PROSITE" id="PS50885"/>
    </source>
</evidence>
<evidence type="ECO:0000256" key="8">
    <source>
        <dbReference type="ARBA" id="ARBA00022989"/>
    </source>
</evidence>
<dbReference type="InterPro" id="IPR005467">
    <property type="entry name" value="His_kinase_dom"/>
</dbReference>
<evidence type="ECO:0000256" key="4">
    <source>
        <dbReference type="ARBA" id="ARBA00022553"/>
    </source>
</evidence>
<feature type="transmembrane region" description="Helical" evidence="12">
    <location>
        <begin position="31"/>
        <end position="52"/>
    </location>
</feature>
<dbReference type="Gene3D" id="1.10.287.130">
    <property type="match status" value="1"/>
</dbReference>
<dbReference type="GO" id="GO:0005886">
    <property type="term" value="C:plasma membrane"/>
    <property type="evidence" value="ECO:0007669"/>
    <property type="project" value="UniProtKB-SubCell"/>
</dbReference>
<dbReference type="PANTHER" id="PTHR45436">
    <property type="entry name" value="SENSOR HISTIDINE KINASE YKOH"/>
    <property type="match status" value="1"/>
</dbReference>
<evidence type="ECO:0000256" key="3">
    <source>
        <dbReference type="ARBA" id="ARBA00012438"/>
    </source>
</evidence>
<protein>
    <recommendedName>
        <fullName evidence="3">histidine kinase</fullName>
        <ecNumber evidence="3">2.7.13.3</ecNumber>
    </recommendedName>
</protein>
<dbReference type="InterPro" id="IPR003594">
    <property type="entry name" value="HATPase_dom"/>
</dbReference>
<dbReference type="InterPro" id="IPR050428">
    <property type="entry name" value="TCS_sensor_his_kinase"/>
</dbReference>
<keyword evidence="7 15" id="KW-0418">Kinase</keyword>
<accession>A0A940MDR1</accession>
<dbReference type="SUPFAM" id="SSF47384">
    <property type="entry name" value="Homodimeric domain of signal transducing histidine kinase"/>
    <property type="match status" value="1"/>
</dbReference>
<dbReference type="GO" id="GO:0000155">
    <property type="term" value="F:phosphorelay sensor kinase activity"/>
    <property type="evidence" value="ECO:0007669"/>
    <property type="project" value="InterPro"/>
</dbReference>
<dbReference type="PROSITE" id="PS50109">
    <property type="entry name" value="HIS_KIN"/>
    <property type="match status" value="1"/>
</dbReference>
<reference evidence="15" key="1">
    <citation type="submission" date="2021-03" db="EMBL/GenBank/DDBJ databases">
        <title>Whole genome sequence of Streptomyces bomunensis MMS17-BM035.</title>
        <authorList>
            <person name="Lee J.H."/>
        </authorList>
    </citation>
    <scope>NUCLEOTIDE SEQUENCE</scope>
    <source>
        <strain evidence="15">MMS17-BM035</strain>
    </source>
</reference>
<comment type="catalytic activity">
    <reaction evidence="1">
        <text>ATP + protein L-histidine = ADP + protein N-phospho-L-histidine.</text>
        <dbReference type="EC" id="2.7.13.3"/>
    </reaction>
</comment>
<dbReference type="InterPro" id="IPR003660">
    <property type="entry name" value="HAMP_dom"/>
</dbReference>
<evidence type="ECO:0000256" key="9">
    <source>
        <dbReference type="ARBA" id="ARBA00023012"/>
    </source>
</evidence>
<dbReference type="Proteomes" id="UP000670475">
    <property type="component" value="Unassembled WGS sequence"/>
</dbReference>
<evidence type="ECO:0000313" key="15">
    <source>
        <dbReference type="EMBL" id="MBP0456813.1"/>
    </source>
</evidence>
<evidence type="ECO:0000313" key="16">
    <source>
        <dbReference type="Proteomes" id="UP000670475"/>
    </source>
</evidence>
<dbReference type="Gene3D" id="3.30.565.10">
    <property type="entry name" value="Histidine kinase-like ATPase, C-terminal domain"/>
    <property type="match status" value="1"/>
</dbReference>
<sequence length="464" mass="48454">MAMTCGKRTAAGATGSSARPAGDGSPLRRRVLVSIVAVAACAVTVLTVPLAWSMDRLYRGGAVARLQRDAVWLAAGLPRDEAYGPGSGHSGHSGHSSQRPPAAAREALYTPAGRRLSGNGPPSSRVAEAARDGSLHQGVEGSHLAVSVPVARHGVVTAVVRVWTPWDSITDRRSGTWLLLAATGAAIVGLSVLLAVHLARRVAVPLERLTETARALGAGDFTIQPVRSGIREADAAGRALAATARRLGEVLERERSFSTAVSHQLRTPLTALVLGLEAARTQDDRGRRTALDTALRRADHLGETIDDLLRLARETHGGGEGIDAAEVLERIARRNRDAVAEAGRRLTVRCEPELPLARGSVAATVQVVQTLVDNALTHGRGEIRLTAVDVGAGVAIEVGDDGPGPAAEGDRVFESAEGPGRRHGIGLTLARSLAEAEGGRLLLRRAGPRPVFSLMLPAADPEAP</sequence>
<feature type="transmembrane region" description="Helical" evidence="12">
    <location>
        <begin position="177"/>
        <end position="199"/>
    </location>
</feature>
<dbReference type="PANTHER" id="PTHR45436:SF5">
    <property type="entry name" value="SENSOR HISTIDINE KINASE TRCS"/>
    <property type="match status" value="1"/>
</dbReference>
<feature type="region of interest" description="Disordered" evidence="11">
    <location>
        <begin position="1"/>
        <end position="25"/>
    </location>
</feature>
<evidence type="ECO:0000256" key="6">
    <source>
        <dbReference type="ARBA" id="ARBA00022692"/>
    </source>
</evidence>
<keyword evidence="8 12" id="KW-1133">Transmembrane helix</keyword>
<evidence type="ECO:0000256" key="2">
    <source>
        <dbReference type="ARBA" id="ARBA00004236"/>
    </source>
</evidence>
<dbReference type="InterPro" id="IPR003661">
    <property type="entry name" value="HisK_dim/P_dom"/>
</dbReference>
<dbReference type="SMART" id="SM00387">
    <property type="entry name" value="HATPase_c"/>
    <property type="match status" value="1"/>
</dbReference>
<dbReference type="AlphaFoldDB" id="A0A940MDR1"/>
<comment type="subcellular location">
    <subcellularLocation>
        <location evidence="2">Cell membrane</location>
    </subcellularLocation>
</comment>
<comment type="caution">
    <text evidence="15">The sequence shown here is derived from an EMBL/GenBank/DDBJ whole genome shotgun (WGS) entry which is preliminary data.</text>
</comment>
<dbReference type="Pfam" id="PF00672">
    <property type="entry name" value="HAMP"/>
    <property type="match status" value="1"/>
</dbReference>
<keyword evidence="10 12" id="KW-0472">Membrane</keyword>
<dbReference type="SMART" id="SM00388">
    <property type="entry name" value="HisKA"/>
    <property type="match status" value="1"/>
</dbReference>
<dbReference type="Gene3D" id="6.10.340.10">
    <property type="match status" value="1"/>
</dbReference>
<feature type="domain" description="Histidine kinase" evidence="13">
    <location>
        <begin position="260"/>
        <end position="460"/>
    </location>
</feature>
<keyword evidence="5" id="KW-0808">Transferase</keyword>
<dbReference type="InterPro" id="IPR036097">
    <property type="entry name" value="HisK_dim/P_sf"/>
</dbReference>
<keyword evidence="6 12" id="KW-0812">Transmembrane</keyword>
<dbReference type="EC" id="2.7.13.3" evidence="3"/>
<feature type="domain" description="HAMP" evidence="14">
    <location>
        <begin position="200"/>
        <end position="252"/>
    </location>
</feature>
<keyword evidence="4" id="KW-0597">Phosphoprotein</keyword>
<keyword evidence="9" id="KW-0902">Two-component regulatory system</keyword>
<evidence type="ECO:0000256" key="5">
    <source>
        <dbReference type="ARBA" id="ARBA00022679"/>
    </source>
</evidence>
<evidence type="ECO:0000256" key="10">
    <source>
        <dbReference type="ARBA" id="ARBA00023136"/>
    </source>
</evidence>